<proteinExistence type="predicted"/>
<reference evidence="1" key="1">
    <citation type="journal article" date="2019" name="MBio">
        <title>Virus Genomes from Deep Sea Sediments Expand the Ocean Megavirome and Support Independent Origins of Viral Gigantism.</title>
        <authorList>
            <person name="Backstrom D."/>
            <person name="Yutin N."/>
            <person name="Jorgensen S.L."/>
            <person name="Dharamshi J."/>
            <person name="Homa F."/>
            <person name="Zaremba-Niedwiedzka K."/>
            <person name="Spang A."/>
            <person name="Wolf Y.I."/>
            <person name="Koonin E.V."/>
            <person name="Ettema T.J."/>
        </authorList>
    </citation>
    <scope>NUCLEOTIDE SEQUENCE</scope>
</reference>
<sequence>MTSTTSVVKYYGPNPTIGKCDIDYNRRYNLSKASIGQIMMALSKVNIEKDEMSPYEEYLKVWFSEEIPKFIDKFEALLTNECHKDHDVRIINLTGNMPKYIRIINDNCRGHNYINLGWAPIGDIIAALKHRFKFIIGRTTPLMYAEDFEYNKYFEAMRKDITTFFPELDTFETEFVEAIDTAHKKQQAVYAQTRPIHLCHKLKQY</sequence>
<name>A0A481YZZ5_9VIRU</name>
<organism evidence="1">
    <name type="scientific">Mimivirus LCMiAC01</name>
    <dbReference type="NCBI Taxonomy" id="2506608"/>
    <lineage>
        <taxon>Viruses</taxon>
        <taxon>Varidnaviria</taxon>
        <taxon>Bamfordvirae</taxon>
        <taxon>Nucleocytoviricota</taxon>
        <taxon>Megaviricetes</taxon>
        <taxon>Imitervirales</taxon>
        <taxon>Mimiviridae</taxon>
        <taxon>Klosneuvirinae</taxon>
    </lineage>
</organism>
<dbReference type="EMBL" id="MK500399">
    <property type="protein sequence ID" value="QBK88823.1"/>
    <property type="molecule type" value="Genomic_DNA"/>
</dbReference>
<gene>
    <name evidence="1" type="ORF">LCMiAC01_05050</name>
</gene>
<accession>A0A481YZZ5</accession>
<evidence type="ECO:0000313" key="1">
    <source>
        <dbReference type="EMBL" id="QBK88823.1"/>
    </source>
</evidence>
<protein>
    <submittedName>
        <fullName evidence="1">Uncharacterized protein</fullName>
    </submittedName>
</protein>